<protein>
    <submittedName>
        <fullName evidence="2">Uncharacterized protein</fullName>
    </submittedName>
</protein>
<dbReference type="AlphaFoldDB" id="A0A5E4CQP6"/>
<dbReference type="EMBL" id="CABDUW010001800">
    <property type="protein sequence ID" value="VTJ84107.1"/>
    <property type="molecule type" value="Genomic_DNA"/>
</dbReference>
<reference evidence="2 3" key="1">
    <citation type="submission" date="2019-04" db="EMBL/GenBank/DDBJ databases">
        <authorList>
            <person name="Alioto T."/>
            <person name="Alioto T."/>
        </authorList>
    </citation>
    <scope>NUCLEOTIDE SEQUENCE [LARGE SCALE GENOMIC DNA]</scope>
</reference>
<evidence type="ECO:0000313" key="1">
    <source>
        <dbReference type="EMBL" id="KAF7479191.1"/>
    </source>
</evidence>
<proteinExistence type="predicted"/>
<evidence type="ECO:0000313" key="3">
    <source>
        <dbReference type="Proteomes" id="UP000335636"/>
    </source>
</evidence>
<dbReference type="Proteomes" id="UP000662637">
    <property type="component" value="Unassembled WGS sequence"/>
</dbReference>
<reference evidence="1" key="2">
    <citation type="submission" date="2020-08" db="EMBL/GenBank/DDBJ databases">
        <authorList>
            <person name="Shumante A."/>
            <person name="Zimin A.V."/>
            <person name="Puiu D."/>
            <person name="Salzberg S.L."/>
        </authorList>
    </citation>
    <scope>NUCLEOTIDE SEQUENCE</scope>
    <source>
        <strain evidence="1">WC2-LM</strain>
        <tissue evidence="1">Liver</tissue>
    </source>
</reference>
<evidence type="ECO:0000313" key="2">
    <source>
        <dbReference type="EMBL" id="VTJ84107.1"/>
    </source>
</evidence>
<keyword evidence="3" id="KW-1185">Reference proteome</keyword>
<accession>A0A5E4CQP6</accession>
<gene>
    <name evidence="1" type="ORF">GHT09_009712</name>
    <name evidence="2" type="ORF">MONAX_5E047003</name>
</gene>
<name>A0A5E4CQP6_MARMO</name>
<dbReference type="EMBL" id="WJEC01001292">
    <property type="protein sequence ID" value="KAF7479191.1"/>
    <property type="molecule type" value="Genomic_DNA"/>
</dbReference>
<dbReference type="Proteomes" id="UP000335636">
    <property type="component" value="Unassembled WGS sequence"/>
</dbReference>
<sequence length="185" mass="19317">MAGPPPGSCFLVNSALENPDFLMPQVTTSHFLMGGTRASPEPTCSAPRCGSVQTPEALGRAGPLTTPTVRLSRGLTTSQSSSLSQRRPMCFPLPGLLCLGKELTLLVTEYLVSQERDLVHSAHISRPSCPSERGFPGLLSSAVDTGQVGATVQSGLGCPPPPVLWSRVSPGGRGHLVARALHPEA</sequence>
<organism evidence="2 3">
    <name type="scientific">Marmota monax</name>
    <name type="common">Woodchuck</name>
    <dbReference type="NCBI Taxonomy" id="9995"/>
    <lineage>
        <taxon>Eukaryota</taxon>
        <taxon>Metazoa</taxon>
        <taxon>Chordata</taxon>
        <taxon>Craniata</taxon>
        <taxon>Vertebrata</taxon>
        <taxon>Euteleostomi</taxon>
        <taxon>Mammalia</taxon>
        <taxon>Eutheria</taxon>
        <taxon>Euarchontoglires</taxon>
        <taxon>Glires</taxon>
        <taxon>Rodentia</taxon>
        <taxon>Sciuromorpha</taxon>
        <taxon>Sciuridae</taxon>
        <taxon>Xerinae</taxon>
        <taxon>Marmotini</taxon>
        <taxon>Marmota</taxon>
    </lineage>
</organism>